<keyword evidence="10" id="KW-1185">Reference proteome</keyword>
<feature type="transmembrane region" description="Helical" evidence="8">
    <location>
        <begin position="278"/>
        <end position="301"/>
    </location>
</feature>
<protein>
    <submittedName>
        <fullName evidence="9">Uncharacterized protein</fullName>
    </submittedName>
</protein>
<name>A0A103XGA2_CYNCS</name>
<evidence type="ECO:0000313" key="10">
    <source>
        <dbReference type="Proteomes" id="UP000243975"/>
    </source>
</evidence>
<evidence type="ECO:0000256" key="8">
    <source>
        <dbReference type="SAM" id="Phobius"/>
    </source>
</evidence>
<feature type="transmembrane region" description="Helical" evidence="8">
    <location>
        <begin position="38"/>
        <end position="63"/>
    </location>
</feature>
<feature type="transmembrane region" description="Helical" evidence="8">
    <location>
        <begin position="134"/>
        <end position="157"/>
    </location>
</feature>
<keyword evidence="4 8" id="KW-1133">Transmembrane helix</keyword>
<dbReference type="InterPro" id="IPR009606">
    <property type="entry name" value="DEAL/Modifying_wall_lignin1/2"/>
</dbReference>
<evidence type="ECO:0000256" key="5">
    <source>
        <dbReference type="ARBA" id="ARBA00023136"/>
    </source>
</evidence>
<evidence type="ECO:0000256" key="7">
    <source>
        <dbReference type="SAM" id="MobiDB-lite"/>
    </source>
</evidence>
<keyword evidence="5 8" id="KW-0472">Membrane</keyword>
<evidence type="ECO:0000256" key="2">
    <source>
        <dbReference type="ARBA" id="ARBA00022692"/>
    </source>
</evidence>
<comment type="similarity">
    <text evidence="6">Belongs to the DESIGUAL family.</text>
</comment>
<dbReference type="Pfam" id="PF06749">
    <property type="entry name" value="DUF1218"/>
    <property type="match status" value="2"/>
</dbReference>
<feature type="transmembrane region" description="Helical" evidence="8">
    <location>
        <begin position="6"/>
        <end position="26"/>
    </location>
</feature>
<comment type="caution">
    <text evidence="9">The sequence shown here is derived from an EMBL/GenBank/DDBJ whole genome shotgun (WGS) entry which is preliminary data.</text>
</comment>
<dbReference type="AlphaFoldDB" id="A0A103XGA2"/>
<gene>
    <name evidence="9" type="ORF">Ccrd_007949</name>
</gene>
<dbReference type="GO" id="GO:0012505">
    <property type="term" value="C:endomembrane system"/>
    <property type="evidence" value="ECO:0007669"/>
    <property type="project" value="UniProtKB-SubCell"/>
</dbReference>
<feature type="transmembrane region" description="Helical" evidence="8">
    <location>
        <begin position="193"/>
        <end position="217"/>
    </location>
</feature>
<evidence type="ECO:0000256" key="1">
    <source>
        <dbReference type="ARBA" id="ARBA00004127"/>
    </source>
</evidence>
<feature type="transmembrane region" description="Helical" evidence="8">
    <location>
        <begin position="238"/>
        <end position="258"/>
    </location>
</feature>
<dbReference type="PANTHER" id="PTHR31769">
    <property type="entry name" value="OS07G0462200 PROTEIN-RELATED"/>
    <property type="match status" value="1"/>
</dbReference>
<evidence type="ECO:0000256" key="4">
    <source>
        <dbReference type="ARBA" id="ARBA00022989"/>
    </source>
</evidence>
<dbReference type="OMA" id="ELHYIFY"/>
<feature type="region of interest" description="Disordered" evidence="7">
    <location>
        <begin position="359"/>
        <end position="385"/>
    </location>
</feature>
<dbReference type="Gramene" id="KVH90122">
    <property type="protein sequence ID" value="KVH90122"/>
    <property type="gene ID" value="Ccrd_007949"/>
</dbReference>
<keyword evidence="3" id="KW-0732">Signal</keyword>
<feature type="transmembrane region" description="Helical" evidence="8">
    <location>
        <begin position="90"/>
        <end position="113"/>
    </location>
</feature>
<accession>A0A103XGA2</accession>
<feature type="compositionally biased region" description="Pro residues" evidence="7">
    <location>
        <begin position="374"/>
        <end position="385"/>
    </location>
</feature>
<evidence type="ECO:0000313" key="9">
    <source>
        <dbReference type="EMBL" id="KVH90122.1"/>
    </source>
</evidence>
<keyword evidence="2 8" id="KW-0812">Transmembrane</keyword>
<evidence type="ECO:0000256" key="3">
    <source>
        <dbReference type="ARBA" id="ARBA00022729"/>
    </source>
</evidence>
<proteinExistence type="inferred from homology"/>
<dbReference type="EMBL" id="LEKV01005118">
    <property type="protein sequence ID" value="KVH90122.1"/>
    <property type="molecule type" value="Genomic_DNA"/>
</dbReference>
<dbReference type="InterPro" id="IPR052222">
    <property type="entry name" value="DESIGUAL"/>
</dbReference>
<comment type="subcellular location">
    <subcellularLocation>
        <location evidence="1">Endomembrane system</location>
        <topology evidence="1">Multi-pass membrane protein</topology>
    </subcellularLocation>
</comment>
<reference evidence="9 10" key="1">
    <citation type="journal article" date="2016" name="Sci. Rep.">
        <title>The genome sequence of the outbreeding globe artichoke constructed de novo incorporating a phase-aware low-pass sequencing strategy of F1 progeny.</title>
        <authorList>
            <person name="Scaglione D."/>
            <person name="Reyes-Chin-Wo S."/>
            <person name="Acquadro A."/>
            <person name="Froenicke L."/>
            <person name="Portis E."/>
            <person name="Beitel C."/>
            <person name="Tirone M."/>
            <person name="Mauro R."/>
            <person name="Lo Monaco A."/>
            <person name="Mauromicale G."/>
            <person name="Faccioli P."/>
            <person name="Cattivelli L."/>
            <person name="Rieseberg L."/>
            <person name="Michelmore R."/>
            <person name="Lanteri S."/>
        </authorList>
    </citation>
    <scope>NUCLEOTIDE SEQUENCE [LARGE SCALE GENOMIC DNA]</scope>
    <source>
        <strain evidence="9">2C</strain>
    </source>
</reference>
<organism evidence="9 10">
    <name type="scientific">Cynara cardunculus var. scolymus</name>
    <name type="common">Globe artichoke</name>
    <name type="synonym">Cynara scolymus</name>
    <dbReference type="NCBI Taxonomy" id="59895"/>
    <lineage>
        <taxon>Eukaryota</taxon>
        <taxon>Viridiplantae</taxon>
        <taxon>Streptophyta</taxon>
        <taxon>Embryophyta</taxon>
        <taxon>Tracheophyta</taxon>
        <taxon>Spermatophyta</taxon>
        <taxon>Magnoliopsida</taxon>
        <taxon>eudicotyledons</taxon>
        <taxon>Gunneridae</taxon>
        <taxon>Pentapetalae</taxon>
        <taxon>asterids</taxon>
        <taxon>campanulids</taxon>
        <taxon>Asterales</taxon>
        <taxon>Asteraceae</taxon>
        <taxon>Carduoideae</taxon>
        <taxon>Cardueae</taxon>
        <taxon>Carduinae</taxon>
        <taxon>Cynara</taxon>
    </lineage>
</organism>
<dbReference type="STRING" id="59895.A0A103XGA2"/>
<dbReference type="Proteomes" id="UP000243975">
    <property type="component" value="Unassembled WGS sequence"/>
</dbReference>
<feature type="transmembrane region" description="Helical" evidence="8">
    <location>
        <begin position="322"/>
        <end position="345"/>
    </location>
</feature>
<evidence type="ECO:0000256" key="6">
    <source>
        <dbReference type="ARBA" id="ARBA00029467"/>
    </source>
</evidence>
<sequence length="385" mass="39824">MESKDVGFFAVVAVLGIISAATGFAGEATKIKASEVYILANSCIYPSSPALALGIVAAVFTIINRIYISVTFGGCSCCRNDPNSTPISKLLAVLSWVATVIAVSLLLTAAGLNNREGGQIDSYGYITCYVVKPGIFAAGAVLALLSAVFAIAAYITLTPAPQPTTTNPAVAFPVGTNVDLEKNPVQYPPQHKAVGFCAVVAVLGIISAAAGFAGEATRVKASEIYILTDSCVYPSSPALALGIIAAVFTIINRIYISVTFGGCSCCRNDPNSTPISKLLAVLSWVATVIAVCLLLAAAGLNNKEGGQVDSYGYFTCYVVKPGIFATGAVLALLSAVFGIGAYITLTPATQTTTTNPAIAFPAGTNVDPEKNPVQYPPQHYPPQKY</sequence>